<feature type="compositionally biased region" description="Basic and acidic residues" evidence="2">
    <location>
        <begin position="1211"/>
        <end position="1231"/>
    </location>
</feature>
<evidence type="ECO:0000313" key="5">
    <source>
        <dbReference type="Proteomes" id="UP000472261"/>
    </source>
</evidence>
<evidence type="ECO:0000256" key="2">
    <source>
        <dbReference type="SAM" id="MobiDB-lite"/>
    </source>
</evidence>
<dbReference type="KEGG" id="pcoc:116229169"/>
<dbReference type="SMART" id="SM00451">
    <property type="entry name" value="ZnF_U1"/>
    <property type="match status" value="2"/>
</dbReference>
<organism evidence="4 5">
    <name type="scientific">Phasianus colchicus</name>
    <name type="common">Common pheasant</name>
    <dbReference type="NCBI Taxonomy" id="9054"/>
    <lineage>
        <taxon>Eukaryota</taxon>
        <taxon>Metazoa</taxon>
        <taxon>Chordata</taxon>
        <taxon>Craniata</taxon>
        <taxon>Vertebrata</taxon>
        <taxon>Euteleostomi</taxon>
        <taxon>Archelosauria</taxon>
        <taxon>Archosauria</taxon>
        <taxon>Dinosauria</taxon>
        <taxon>Saurischia</taxon>
        <taxon>Theropoda</taxon>
        <taxon>Coelurosauria</taxon>
        <taxon>Aves</taxon>
        <taxon>Neognathae</taxon>
        <taxon>Galloanserae</taxon>
        <taxon>Galliformes</taxon>
        <taxon>Phasianidae</taxon>
        <taxon>Phasianinae</taxon>
        <taxon>Phasianus</taxon>
    </lineage>
</organism>
<feature type="compositionally biased region" description="Basic and acidic residues" evidence="2">
    <location>
        <begin position="979"/>
        <end position="989"/>
    </location>
</feature>
<dbReference type="OMA" id="DTLAMWT"/>
<feature type="compositionally biased region" description="Basic residues" evidence="2">
    <location>
        <begin position="278"/>
        <end position="287"/>
    </location>
</feature>
<gene>
    <name evidence="4" type="primary">ZNF318</name>
</gene>
<feature type="compositionally biased region" description="Polar residues" evidence="2">
    <location>
        <begin position="1487"/>
        <end position="1500"/>
    </location>
</feature>
<dbReference type="PANTHER" id="PTHR15577:SF2">
    <property type="entry name" value="ZINC FINGER PROTEIN 318"/>
    <property type="match status" value="1"/>
</dbReference>
<dbReference type="CTD" id="24149"/>
<feature type="compositionally biased region" description="Pro residues" evidence="2">
    <location>
        <begin position="696"/>
        <end position="708"/>
    </location>
</feature>
<feature type="region of interest" description="Disordered" evidence="2">
    <location>
        <begin position="1995"/>
        <end position="2036"/>
    </location>
</feature>
<feature type="compositionally biased region" description="Basic and acidic residues" evidence="2">
    <location>
        <begin position="2015"/>
        <end position="2036"/>
    </location>
</feature>
<dbReference type="InterPro" id="IPR013087">
    <property type="entry name" value="Znf_C2H2_type"/>
</dbReference>
<feature type="compositionally biased region" description="Low complexity" evidence="2">
    <location>
        <begin position="2223"/>
        <end position="2234"/>
    </location>
</feature>
<feature type="compositionally biased region" description="Basic and acidic residues" evidence="2">
    <location>
        <begin position="179"/>
        <end position="189"/>
    </location>
</feature>
<evidence type="ECO:0000313" key="4">
    <source>
        <dbReference type="Ensembl" id="ENSPCLP00000001505.1"/>
    </source>
</evidence>
<feature type="compositionally biased region" description="Basic and acidic residues" evidence="2">
    <location>
        <begin position="243"/>
        <end position="263"/>
    </location>
</feature>
<keyword evidence="5" id="KW-1185">Reference proteome</keyword>
<dbReference type="GO" id="GO:0045893">
    <property type="term" value="P:positive regulation of DNA-templated transcription"/>
    <property type="evidence" value="ECO:0007669"/>
    <property type="project" value="TreeGrafter"/>
</dbReference>
<protein>
    <submittedName>
        <fullName evidence="4">Zinc finger protein 318</fullName>
    </submittedName>
</protein>
<feature type="compositionally biased region" description="Basic and acidic residues" evidence="2">
    <location>
        <begin position="102"/>
        <end position="111"/>
    </location>
</feature>
<dbReference type="InterPro" id="IPR055309">
    <property type="entry name" value="Znf318-like"/>
</dbReference>
<dbReference type="PROSITE" id="PS00028">
    <property type="entry name" value="ZINC_FINGER_C2H2_1"/>
    <property type="match status" value="1"/>
</dbReference>
<feature type="region of interest" description="Disordered" evidence="2">
    <location>
        <begin position="814"/>
        <end position="846"/>
    </location>
</feature>
<feature type="region of interest" description="Disordered" evidence="2">
    <location>
        <begin position="1162"/>
        <end position="1274"/>
    </location>
</feature>
<feature type="compositionally biased region" description="Polar residues" evidence="2">
    <location>
        <begin position="1859"/>
        <end position="1872"/>
    </location>
</feature>
<feature type="compositionally biased region" description="Polar residues" evidence="2">
    <location>
        <begin position="641"/>
        <end position="667"/>
    </location>
</feature>
<feature type="compositionally biased region" description="Polar residues" evidence="2">
    <location>
        <begin position="334"/>
        <end position="343"/>
    </location>
</feature>
<keyword evidence="1" id="KW-0862">Zinc</keyword>
<feature type="compositionally biased region" description="Low complexity" evidence="2">
    <location>
        <begin position="288"/>
        <end position="298"/>
    </location>
</feature>
<feature type="compositionally biased region" description="Basic and acidic residues" evidence="2">
    <location>
        <begin position="299"/>
        <end position="325"/>
    </location>
</feature>
<feature type="region of interest" description="Disordered" evidence="2">
    <location>
        <begin position="947"/>
        <end position="1004"/>
    </location>
</feature>
<reference evidence="4" key="2">
    <citation type="submission" date="2025-09" db="UniProtKB">
        <authorList>
            <consortium name="Ensembl"/>
        </authorList>
    </citation>
    <scope>IDENTIFICATION</scope>
</reference>
<feature type="domain" description="C2H2-type" evidence="3">
    <location>
        <begin position="1091"/>
        <end position="1118"/>
    </location>
</feature>
<dbReference type="RefSeq" id="XP_031449323.1">
    <property type="nucleotide sequence ID" value="XM_031593463.1"/>
</dbReference>
<feature type="compositionally biased region" description="Low complexity" evidence="2">
    <location>
        <begin position="1"/>
        <end position="37"/>
    </location>
</feature>
<dbReference type="SUPFAM" id="SSF57667">
    <property type="entry name" value="beta-beta-alpha zinc fingers"/>
    <property type="match status" value="1"/>
</dbReference>
<name>A0A669P388_PHACC</name>
<feature type="compositionally biased region" description="Low complexity" evidence="2">
    <location>
        <begin position="117"/>
        <end position="129"/>
    </location>
</feature>
<feature type="compositionally biased region" description="Basic and acidic residues" evidence="2">
    <location>
        <begin position="947"/>
        <end position="972"/>
    </location>
</feature>
<feature type="region of interest" description="Disordered" evidence="2">
    <location>
        <begin position="1482"/>
        <end position="1517"/>
    </location>
</feature>
<accession>A0A669P388</accession>
<feature type="compositionally biased region" description="Basic and acidic residues" evidence="2">
    <location>
        <begin position="834"/>
        <end position="846"/>
    </location>
</feature>
<dbReference type="Ensembl" id="ENSPCLT00000002024.1">
    <property type="protein sequence ID" value="ENSPCLP00000001505.1"/>
    <property type="gene ID" value="ENSPCLG00000001252.1"/>
</dbReference>
<keyword evidence="1" id="KW-0863">Zinc-finger</keyword>
<feature type="compositionally biased region" description="Basic and acidic residues" evidence="2">
    <location>
        <begin position="1380"/>
        <end position="1392"/>
    </location>
</feature>
<dbReference type="PROSITE" id="PS50157">
    <property type="entry name" value="ZINC_FINGER_C2H2_2"/>
    <property type="match status" value="1"/>
</dbReference>
<dbReference type="GO" id="GO:0008270">
    <property type="term" value="F:zinc ion binding"/>
    <property type="evidence" value="ECO:0007669"/>
    <property type="project" value="UniProtKB-KW"/>
</dbReference>
<feature type="compositionally biased region" description="Basic and acidic residues" evidence="2">
    <location>
        <begin position="1162"/>
        <end position="1182"/>
    </location>
</feature>
<keyword evidence="1" id="KW-0479">Metal-binding</keyword>
<dbReference type="GO" id="GO:0005654">
    <property type="term" value="C:nucleoplasm"/>
    <property type="evidence" value="ECO:0007669"/>
    <property type="project" value="TreeGrafter"/>
</dbReference>
<feature type="compositionally biased region" description="Basic and acidic residues" evidence="2">
    <location>
        <begin position="615"/>
        <end position="640"/>
    </location>
</feature>
<feature type="region of interest" description="Disordered" evidence="2">
    <location>
        <begin position="1380"/>
        <end position="1410"/>
    </location>
</feature>
<dbReference type="OrthoDB" id="9909793at2759"/>
<feature type="region of interest" description="Disordered" evidence="2">
    <location>
        <begin position="2200"/>
        <end position="2258"/>
    </location>
</feature>
<dbReference type="GeneID" id="116229169"/>
<feature type="compositionally biased region" description="Polar residues" evidence="2">
    <location>
        <begin position="1823"/>
        <end position="1851"/>
    </location>
</feature>
<dbReference type="InterPro" id="IPR003604">
    <property type="entry name" value="Matrin/U1-like-C_Znf_C2H2"/>
</dbReference>
<dbReference type="PANTHER" id="PTHR15577">
    <property type="entry name" value="ZINC FINGER CONTAINING PROTEIN"/>
    <property type="match status" value="1"/>
</dbReference>
<evidence type="ECO:0000259" key="3">
    <source>
        <dbReference type="PROSITE" id="PS50157"/>
    </source>
</evidence>
<dbReference type="GO" id="GO:0003676">
    <property type="term" value="F:nucleic acid binding"/>
    <property type="evidence" value="ECO:0007669"/>
    <property type="project" value="InterPro"/>
</dbReference>
<dbReference type="GO" id="GO:0045892">
    <property type="term" value="P:negative regulation of DNA-templated transcription"/>
    <property type="evidence" value="ECO:0007669"/>
    <property type="project" value="TreeGrafter"/>
</dbReference>
<reference evidence="4" key="1">
    <citation type="submission" date="2025-08" db="UniProtKB">
        <authorList>
            <consortium name="Ensembl"/>
        </authorList>
    </citation>
    <scope>IDENTIFICATION</scope>
</reference>
<feature type="region of interest" description="Disordered" evidence="2">
    <location>
        <begin position="1"/>
        <end position="199"/>
    </location>
</feature>
<evidence type="ECO:0000256" key="1">
    <source>
        <dbReference type="PROSITE-ProRule" id="PRU00042"/>
    </source>
</evidence>
<sequence>MYRSGSGRSGPSSSSYSHRLKESGSAGSRASRSSTSGPGPGRGRPPPPPSPTAASTGASPPRRHRSPSGHRGASRRSPSPHRSRRPPSPPGGTGSGGTRGRRGSEHGDGGSRRRSPSLRSESSLEQSLRITVGNDRYCIGTPERRRLPDRLGSPIDNLSDRDDMADGPIFTRGLSGPRGLERYLSHEDQPSSPFSMRHDEDYRNRDVFLHRSDYSPHYGRREELPRGSDRDGDKFRKSFYPSRPDERGREIKRPRYEKDEKLHCMSGEHQGFSSGTRNYRRRSRSLSRSRSPSPSYLNEEFRELDRARRKREEEERNRNLNHDVSDSGYVIPGLTNTLQTSEPRYTYRPEEIPSMPKKSILKKRVEMEVESPIQPEEFSSSPAPTEDLPLLSSHSSLPQSNNTAPFSSEVENFLKRFNKDSVMEPTNKELHDGLYEWNPLSAAPKDTFTYEEKFGGFLSHKEKIEPKSEPADRHTDFLLPHERASQDGSGFSRILGMMADSVSAQEKRRRSFPDIEDEEKFLYGDEDEDTNTESHLVQKPPVSCSSEVINQKVNLPPPSPAPAVKLDPLEEPNAEYAKIHDLLKTIGLDIGVAEIGRLAIRTQERLHGKKLASRSPDRRSSDTRRTDSWDLRRSRSDTRSPESGQQHSASPPISFQQSKDPSSLQKSEYTKNKPGGQDIPPCAPEQPLPSVSLIPSVPPAPASLPPTPTSVSQYQIPNYSQFTTTQMPPNYPPPTLAPPGYDAYGHYMAYAAPGWTMYPPTQQPNPALPEAHGLLTMAMSANPTRPNLRVIETVSMRKDAADVKRDSSVLVRVPTTPTHSKVPLRPSSHPLKSTPEKISDEKNRAAQKQKVIEEREKLKNEREARQKKLYYLKTELDRLRKQQGEMLRKKRREKDGHKDPLLVEVNRLQENIMKEISELHKESDAADKKQSELDKVAQILGINIFEKPRKPSVETKDSSEKNSKSENTKGLEKTTSSNKESKPTNEKSRGRSPKPAESSSQSSKHPFQLANIYEYYDAGNHWCKDCNTICGTMFDFFTHMHNKKHRQTLDPYNRPWASKTQSETKQDSIKRIDKITVPAKGSEFLIPITGYYCQLCHEFFGDQISAEQHVKSHPHNEKYKKYIDENPLYEERRNLDRQAGLAVVLETERRRQNELKRKLVEKQKEEKDEKKAKIIKKEETKNTPELGEGANETQDKTDSSGRKMGIKLKLKKEEKKEDKKEEKKEESKKESPSQTSFGKFSWKKAEREDKASGVAIPKEESMEGNKEENKFQSGKLHAKSIEIKLSGKTVIPHTSPWTPVAYTSTQSKILPNLPVPTMIFRKSTTATVSKPAPLNTFLSIKSSGATTKPLPVVKETNADLLLPPDIISKAFGGEEVILKGPEEDLKAPEKSESSQTSDILPPPPPPPAVQSAAVIPADEVAPGVSESEQTMLVMPVRPPPPPPPSTAFSEQAKKIEKRNSCLATANAKDLYDIFYSSGGKGSADSKLASSTLPNGENSNLAKPADFPANSRTVSSLSSFKEESQNVVTEVSQAHSAETGSVMEKTGFQETLIPNFEMSADTESDIQKDVGKKFQALTTDIQIKLKDGDSSQCSNQIMGSCILDENHAERNKKIFQTQLSEMSVTELLEAKPASHIQMPAEKGLVDVASQVQADSKEFCDLQRTEIQEKVGQEDANEIAVSNSNASGILEKDKEMKDREIKAVKPELMLGQIEIQNLGDPHLVEENLSDSCRTVSGTHSPHLLSDSQNISKEKALVAVLTEQNSIDASLKEVKPNSVALKIPEVLGKTPQISESQNKISELTRSPAEWDASRISNREEQVMATGSCSESGWKLSNTPNVEMKNNSNKISASELTEIEPETSLSNTKSRSSTLEAQEKVTPELSGHSVLDKQTQRREVAWLVNACSASIVELRSSVELVVEVEKKSLGHTGSDETLDDIFAKREAKGVGMAGFSDLVQESAVALSADFNQHLSEEAVNKQTKCEAVRTSAANDFSLNTTHSGFNTKQSESLSLSVSEDNKKDSLRSENTKCSETPSEKAELEFKSTDFNLGNTKTVHEDISILPAGLLNMNVKEVSKLETIASIKLESNKLSKLGIEKTVDETETTDFATLTSGSWEDKLCTQVSQTAASQLGLQPSNNNTMKAVVPVPEMQSISTMSESLRQVEESKGGAAEMLSLGCDGGSRQSQASGCVETFLPGLKEAHGKEDGSGGKGLCTIQSKKTEQTETTDSSLESTTNSGMTESLAESRKWVEMNPGSPSI</sequence>
<feature type="region of interest" description="Disordered" evidence="2">
    <location>
        <begin position="217"/>
        <end position="350"/>
    </location>
</feature>
<feature type="compositionally biased region" description="Basic residues" evidence="2">
    <location>
        <begin position="61"/>
        <end position="85"/>
    </location>
</feature>
<proteinExistence type="predicted"/>
<feature type="compositionally biased region" description="Low complexity" evidence="2">
    <location>
        <begin position="388"/>
        <end position="398"/>
    </location>
</feature>
<feature type="compositionally biased region" description="Polar residues" evidence="2">
    <location>
        <begin position="1995"/>
        <end position="2014"/>
    </location>
</feature>
<feature type="compositionally biased region" description="Basic and acidic residues" evidence="2">
    <location>
        <begin position="1243"/>
        <end position="1270"/>
    </location>
</feature>
<feature type="region of interest" description="Disordered" evidence="2">
    <location>
        <begin position="606"/>
        <end position="713"/>
    </location>
</feature>
<feature type="region of interest" description="Disordered" evidence="2">
    <location>
        <begin position="371"/>
        <end position="405"/>
    </location>
</feature>
<dbReference type="Proteomes" id="UP000472261">
    <property type="component" value="Unplaced"/>
</dbReference>
<feature type="compositionally biased region" description="Basic and acidic residues" evidence="2">
    <location>
        <begin position="217"/>
        <end position="236"/>
    </location>
</feature>
<feature type="region of interest" description="Disordered" evidence="2">
    <location>
        <begin position="1823"/>
        <end position="1885"/>
    </location>
</feature>
<dbReference type="InterPro" id="IPR036236">
    <property type="entry name" value="Znf_C2H2_sf"/>
</dbReference>